<comment type="function">
    <text evidence="1">Responsible for the formation of the pyrimidine heterocycle in the thiamine biosynthesis pathway. Catalyzes the formation of hydroxymethylpyrimidine phosphate (HMP-P) from histidine and pyridoxal phosphate (PLP). The protein uses PLP and the active site histidine to form HMP-P, generating an inactive enzyme. The enzyme can only undergo a single turnover, which suggests it is a suicide enzyme.</text>
</comment>
<sequence length="278" mass="32456">MKKSVIIFIFLICPTPLLLANENQNLPQQVTLQLKWQHQFQFAGYYAAREKGFYQDEGLDVTFRQREQTKNNIHQVLNGEAEYGIADSILLLYRMRGTPLVLLAPIFQQSPLVYITLQKSGIESPYQFKDKRVMVYPKGTDGIQLEALFNELGIKETDFTSVPKTGSPESLEKAEIDVYPAYLANEPFYFHQKNIKINIIDPKNYGVDFYGDMLFTTQDELDNHPDRVDRFVRASLKGWRYALNHEDELVDIIFHKYGTHKSREALRYESKMIRRMIK</sequence>
<dbReference type="GO" id="GO:0046872">
    <property type="term" value="F:metal ion binding"/>
    <property type="evidence" value="ECO:0007669"/>
    <property type="project" value="UniProtKB-KW"/>
</dbReference>
<evidence type="ECO:0000256" key="6">
    <source>
        <dbReference type="ARBA" id="ARBA00022723"/>
    </source>
</evidence>
<evidence type="ECO:0000256" key="1">
    <source>
        <dbReference type="ARBA" id="ARBA00003469"/>
    </source>
</evidence>
<dbReference type="AlphaFoldDB" id="A0A1V1NTG0"/>
<comment type="catalytic activity">
    <reaction evidence="11">
        <text>N(6)-(pyridoxal phosphate)-L-lysyl-[4-amino-5-hydroxymethyl-2-methylpyrimidine phosphate synthase] + L-histidyl-[4-amino-5-hydroxymethyl-2-methylpyrimidine phosphate synthase] + 2 Fe(3+) + 4 H2O = L-lysyl-[4-amino-5-hydroxymethyl-2-methylpyrimidine phosphate synthase] + (2S)-2-amino-5-hydroxy-4-oxopentanoyl-[4-amino-5-hydroxymethyl-2-methylpyrimidine phosphate synthase] + 4-amino-2-methyl-5-(phosphooxymethyl)pyrimidine + 3-oxopropanoate + 2 Fe(2+) + 2 H(+)</text>
        <dbReference type="Rhea" id="RHEA:65756"/>
        <dbReference type="Rhea" id="RHEA-COMP:16892"/>
        <dbReference type="Rhea" id="RHEA-COMP:16893"/>
        <dbReference type="Rhea" id="RHEA-COMP:16894"/>
        <dbReference type="Rhea" id="RHEA-COMP:16895"/>
        <dbReference type="ChEBI" id="CHEBI:15377"/>
        <dbReference type="ChEBI" id="CHEBI:15378"/>
        <dbReference type="ChEBI" id="CHEBI:29033"/>
        <dbReference type="ChEBI" id="CHEBI:29034"/>
        <dbReference type="ChEBI" id="CHEBI:29969"/>
        <dbReference type="ChEBI" id="CHEBI:29979"/>
        <dbReference type="ChEBI" id="CHEBI:33190"/>
        <dbReference type="ChEBI" id="CHEBI:58354"/>
        <dbReference type="ChEBI" id="CHEBI:143915"/>
        <dbReference type="ChEBI" id="CHEBI:157692"/>
    </reaction>
    <physiologicalReaction direction="left-to-right" evidence="11">
        <dbReference type="Rhea" id="RHEA:65757"/>
    </physiologicalReaction>
</comment>
<keyword evidence="12" id="KW-0732">Signal</keyword>
<accession>A0A1V1NTG0</accession>
<evidence type="ECO:0000256" key="12">
    <source>
        <dbReference type="SAM" id="SignalP"/>
    </source>
</evidence>
<evidence type="ECO:0000256" key="5">
    <source>
        <dbReference type="ARBA" id="ARBA00022679"/>
    </source>
</evidence>
<keyword evidence="9" id="KW-0408">Iron</keyword>
<dbReference type="Pfam" id="PF09084">
    <property type="entry name" value="NMT1"/>
    <property type="match status" value="1"/>
</dbReference>
<dbReference type="InterPro" id="IPR027939">
    <property type="entry name" value="NMT1/THI5"/>
</dbReference>
<keyword evidence="6" id="KW-0479">Metal-binding</keyword>
<evidence type="ECO:0000313" key="14">
    <source>
        <dbReference type="EMBL" id="ETR65858.1"/>
    </source>
</evidence>
<evidence type="ECO:0000256" key="9">
    <source>
        <dbReference type="ARBA" id="ARBA00023004"/>
    </source>
</evidence>
<reference evidence="15" key="1">
    <citation type="submission" date="2012-11" db="EMBL/GenBank/DDBJ databases">
        <authorList>
            <person name="Lucero-Rivera Y.E."/>
            <person name="Tovar-Ramirez D."/>
        </authorList>
    </citation>
    <scope>NUCLEOTIDE SEQUENCE [LARGE SCALE GENOMIC DNA]</scope>
    <source>
        <strain evidence="15">Araruama</strain>
    </source>
</reference>
<evidence type="ECO:0000256" key="7">
    <source>
        <dbReference type="ARBA" id="ARBA00022898"/>
    </source>
</evidence>
<evidence type="ECO:0000256" key="10">
    <source>
        <dbReference type="ARBA" id="ARBA00033171"/>
    </source>
</evidence>
<protein>
    <recommendedName>
        <fullName evidence="10">Thiamine pyrimidine synthase</fullName>
    </recommendedName>
</protein>
<comment type="caution">
    <text evidence="14">The sequence shown here is derived from an EMBL/GenBank/DDBJ whole genome shotgun (WGS) entry which is preliminary data.</text>
</comment>
<comment type="subunit">
    <text evidence="4">Homodimer.</text>
</comment>
<dbReference type="Gene3D" id="3.40.190.10">
    <property type="entry name" value="Periplasmic binding protein-like II"/>
    <property type="match status" value="2"/>
</dbReference>
<keyword evidence="5" id="KW-0808">Transferase</keyword>
<dbReference type="PANTHER" id="PTHR31528">
    <property type="entry name" value="4-AMINO-5-HYDROXYMETHYL-2-METHYLPYRIMIDINE PHOSPHATE SYNTHASE THI11-RELATED"/>
    <property type="match status" value="1"/>
</dbReference>
<dbReference type="GO" id="GO:0016740">
    <property type="term" value="F:transferase activity"/>
    <property type="evidence" value="ECO:0007669"/>
    <property type="project" value="UniProtKB-KW"/>
</dbReference>
<dbReference type="GO" id="GO:0009228">
    <property type="term" value="P:thiamine biosynthetic process"/>
    <property type="evidence" value="ECO:0007669"/>
    <property type="project" value="UniProtKB-KW"/>
</dbReference>
<dbReference type="PANTHER" id="PTHR31528:SF1">
    <property type="entry name" value="4-AMINO-5-HYDROXYMETHYL-2-METHYLPYRIMIDINE PHOSPHATE SYNTHASE THI11-RELATED"/>
    <property type="match status" value="1"/>
</dbReference>
<comment type="pathway">
    <text evidence="2">Cofactor biosynthesis; thiamine diphosphate biosynthesis.</text>
</comment>
<dbReference type="SUPFAM" id="SSF53850">
    <property type="entry name" value="Periplasmic binding protein-like II"/>
    <property type="match status" value="1"/>
</dbReference>
<gene>
    <name evidence="14" type="ORF">OMM_13608</name>
</gene>
<feature type="domain" description="SsuA/THI5-like" evidence="13">
    <location>
        <begin position="39"/>
        <end position="248"/>
    </location>
</feature>
<dbReference type="Proteomes" id="UP000189670">
    <property type="component" value="Unassembled WGS sequence"/>
</dbReference>
<feature type="non-terminal residue" evidence="14">
    <location>
        <position position="278"/>
    </location>
</feature>
<evidence type="ECO:0000256" key="4">
    <source>
        <dbReference type="ARBA" id="ARBA00011738"/>
    </source>
</evidence>
<feature type="signal peptide" evidence="12">
    <location>
        <begin position="1"/>
        <end position="20"/>
    </location>
</feature>
<dbReference type="InterPro" id="IPR015168">
    <property type="entry name" value="SsuA/THI5"/>
</dbReference>
<organism evidence="14 15">
    <name type="scientific">Candidatus Magnetoglobus multicellularis str. Araruama</name>
    <dbReference type="NCBI Taxonomy" id="890399"/>
    <lineage>
        <taxon>Bacteria</taxon>
        <taxon>Pseudomonadati</taxon>
        <taxon>Thermodesulfobacteriota</taxon>
        <taxon>Desulfobacteria</taxon>
        <taxon>Desulfobacterales</taxon>
        <taxon>Desulfobacteraceae</taxon>
        <taxon>Candidatus Magnetoglobus</taxon>
    </lineage>
</organism>
<dbReference type="EMBL" id="ATBP01002438">
    <property type="protein sequence ID" value="ETR65858.1"/>
    <property type="molecule type" value="Genomic_DNA"/>
</dbReference>
<name>A0A1V1NTG0_9BACT</name>
<evidence type="ECO:0000313" key="15">
    <source>
        <dbReference type="Proteomes" id="UP000189670"/>
    </source>
</evidence>
<evidence type="ECO:0000256" key="11">
    <source>
        <dbReference type="ARBA" id="ARBA00048179"/>
    </source>
</evidence>
<proteinExistence type="inferred from homology"/>
<evidence type="ECO:0000256" key="2">
    <source>
        <dbReference type="ARBA" id="ARBA00004948"/>
    </source>
</evidence>
<keyword evidence="8" id="KW-0784">Thiamine biosynthesis</keyword>
<comment type="similarity">
    <text evidence="3">Belongs to the NMT1/THI5 family.</text>
</comment>
<keyword evidence="7" id="KW-0663">Pyridoxal phosphate</keyword>
<evidence type="ECO:0000256" key="3">
    <source>
        <dbReference type="ARBA" id="ARBA00009406"/>
    </source>
</evidence>
<evidence type="ECO:0000256" key="8">
    <source>
        <dbReference type="ARBA" id="ARBA00022977"/>
    </source>
</evidence>
<evidence type="ECO:0000259" key="13">
    <source>
        <dbReference type="Pfam" id="PF09084"/>
    </source>
</evidence>
<feature type="chain" id="PRO_5012391997" description="Thiamine pyrimidine synthase" evidence="12">
    <location>
        <begin position="21"/>
        <end position="278"/>
    </location>
</feature>